<dbReference type="KEGG" id="nlc:EBAPG3_14985"/>
<accession>A0A1W6SLB4</accession>
<dbReference type="EMBL" id="CP021106">
    <property type="protein sequence ID" value="ARO86608.1"/>
    <property type="molecule type" value="Genomic_DNA"/>
</dbReference>
<gene>
    <name evidence="1" type="ORF">EBAPG3_001770</name>
</gene>
<reference evidence="1 2" key="1">
    <citation type="journal article" date="2015" name="Int. J. Syst. Evol. Microbiol.">
        <title>Nitrosospira lacus sp. nov., a psychrotolerant, ammonia-oxidizing bacterium from sandy lake sediment.</title>
        <authorList>
            <person name="Urakawa H."/>
            <person name="Garcia J.C."/>
            <person name="Nielsen J.L."/>
            <person name="Le V.Q."/>
            <person name="Kozlowski J.A."/>
            <person name="Stein L.Y."/>
            <person name="Lim C.K."/>
            <person name="Pommerening-Roser A."/>
            <person name="Martens-Habbena W."/>
            <person name="Stahl D.A."/>
            <person name="Klotz M.G."/>
        </authorList>
    </citation>
    <scope>NUCLEOTIDE SEQUENCE [LARGE SCALE GENOMIC DNA]</scope>
    <source>
        <strain evidence="1 2">APG3</strain>
    </source>
</reference>
<dbReference type="Proteomes" id="UP000012179">
    <property type="component" value="Chromosome"/>
</dbReference>
<name>A0A1W6SLB4_9PROT</name>
<evidence type="ECO:0000313" key="2">
    <source>
        <dbReference type="Proteomes" id="UP000012179"/>
    </source>
</evidence>
<evidence type="ECO:0000313" key="1">
    <source>
        <dbReference type="EMBL" id="ARO86608.1"/>
    </source>
</evidence>
<organism evidence="1 2">
    <name type="scientific">Nitrosospira lacus</name>
    <dbReference type="NCBI Taxonomy" id="1288494"/>
    <lineage>
        <taxon>Bacteria</taxon>
        <taxon>Pseudomonadati</taxon>
        <taxon>Pseudomonadota</taxon>
        <taxon>Betaproteobacteria</taxon>
        <taxon>Nitrosomonadales</taxon>
        <taxon>Nitrosomonadaceae</taxon>
        <taxon>Nitrosospira</taxon>
    </lineage>
</organism>
<keyword evidence="2" id="KW-1185">Reference proteome</keyword>
<protein>
    <submittedName>
        <fullName evidence="1">Uncharacterized protein</fullName>
    </submittedName>
</protein>
<dbReference type="AlphaFoldDB" id="A0A1W6SLB4"/>
<proteinExistence type="predicted"/>
<sequence>MNTKVDRCCPDIQTPIDTPNADRILKPATCNFAHRPVHASVQGHVVESLDIGKSAALFSSNAFR</sequence>